<keyword evidence="2" id="KW-0808">Transferase</keyword>
<dbReference type="InterPro" id="IPR008271">
    <property type="entry name" value="Ser/Thr_kinase_AS"/>
</dbReference>
<evidence type="ECO:0000313" key="8">
    <source>
        <dbReference type="Proteomes" id="UP001286313"/>
    </source>
</evidence>
<keyword evidence="3" id="KW-0547">Nucleotide-binding</keyword>
<dbReference type="SUPFAM" id="SSF56112">
    <property type="entry name" value="Protein kinase-like (PK-like)"/>
    <property type="match status" value="1"/>
</dbReference>
<dbReference type="GO" id="GO:0004709">
    <property type="term" value="F:MAP kinase kinase kinase activity"/>
    <property type="evidence" value="ECO:0007669"/>
    <property type="project" value="TreeGrafter"/>
</dbReference>
<dbReference type="Proteomes" id="UP001286313">
    <property type="component" value="Unassembled WGS sequence"/>
</dbReference>
<protein>
    <recommendedName>
        <fullName evidence="6">Protein kinase domain-containing protein</fullName>
    </recommendedName>
</protein>
<evidence type="ECO:0000313" key="7">
    <source>
        <dbReference type="EMBL" id="KAK3883940.1"/>
    </source>
</evidence>
<dbReference type="AlphaFoldDB" id="A0AAE1G267"/>
<dbReference type="PANTHER" id="PTHR48016">
    <property type="entry name" value="MAP KINASE KINASE KINASE SSK2-RELATED-RELATED"/>
    <property type="match status" value="1"/>
</dbReference>
<dbReference type="GO" id="GO:0005524">
    <property type="term" value="F:ATP binding"/>
    <property type="evidence" value="ECO:0007669"/>
    <property type="project" value="UniProtKB-KW"/>
</dbReference>
<dbReference type="PROSITE" id="PS00108">
    <property type="entry name" value="PROTEIN_KINASE_ST"/>
    <property type="match status" value="1"/>
</dbReference>
<dbReference type="InterPro" id="IPR000719">
    <property type="entry name" value="Prot_kinase_dom"/>
</dbReference>
<comment type="caution">
    <text evidence="7">The sequence shown here is derived from an EMBL/GenBank/DDBJ whole genome shotgun (WGS) entry which is preliminary data.</text>
</comment>
<dbReference type="Gene3D" id="1.10.510.10">
    <property type="entry name" value="Transferase(Phosphotransferase) domain 1"/>
    <property type="match status" value="1"/>
</dbReference>
<dbReference type="InterPro" id="IPR011009">
    <property type="entry name" value="Kinase-like_dom_sf"/>
</dbReference>
<sequence length="138" mass="16056">MMVSLNIIHNDIKADNICVVNNYNGSPYVTVIDFGLATELGQILYNNNPVPEECRINQFWMAPEVLEGRVSNYHSDMYSLGVLFHWFFNLCLPRPLPRYLRTQLDTALHYYPSRRPHPTVLLNCLKEYKYSFDHGCGI</sequence>
<dbReference type="EMBL" id="JAWQEG010000938">
    <property type="protein sequence ID" value="KAK3883940.1"/>
    <property type="molecule type" value="Genomic_DNA"/>
</dbReference>
<organism evidence="7 8">
    <name type="scientific">Petrolisthes cinctipes</name>
    <name type="common">Flat porcelain crab</name>
    <dbReference type="NCBI Taxonomy" id="88211"/>
    <lineage>
        <taxon>Eukaryota</taxon>
        <taxon>Metazoa</taxon>
        <taxon>Ecdysozoa</taxon>
        <taxon>Arthropoda</taxon>
        <taxon>Crustacea</taxon>
        <taxon>Multicrustacea</taxon>
        <taxon>Malacostraca</taxon>
        <taxon>Eumalacostraca</taxon>
        <taxon>Eucarida</taxon>
        <taxon>Decapoda</taxon>
        <taxon>Pleocyemata</taxon>
        <taxon>Anomura</taxon>
        <taxon>Galatheoidea</taxon>
        <taxon>Porcellanidae</taxon>
        <taxon>Petrolisthes</taxon>
    </lineage>
</organism>
<proteinExistence type="predicted"/>
<reference evidence="7" key="1">
    <citation type="submission" date="2023-10" db="EMBL/GenBank/DDBJ databases">
        <title>Genome assemblies of two species of porcelain crab, Petrolisthes cinctipes and Petrolisthes manimaculis (Anomura: Porcellanidae).</title>
        <authorList>
            <person name="Angst P."/>
        </authorList>
    </citation>
    <scope>NUCLEOTIDE SEQUENCE</scope>
    <source>
        <strain evidence="7">PB745_01</strain>
        <tissue evidence="7">Gill</tissue>
    </source>
</reference>
<gene>
    <name evidence="7" type="ORF">Pcinc_011762</name>
</gene>
<evidence type="ECO:0000256" key="1">
    <source>
        <dbReference type="ARBA" id="ARBA00022527"/>
    </source>
</evidence>
<keyword evidence="5" id="KW-0067">ATP-binding</keyword>
<keyword evidence="1" id="KW-0723">Serine/threonine-protein kinase</keyword>
<keyword evidence="8" id="KW-1185">Reference proteome</keyword>
<dbReference type="PANTHER" id="PTHR48016:SF29">
    <property type="entry name" value="MITOGEN-ACTIVATED PROTEIN KINASE KINASE KINASE 1-RELATED"/>
    <property type="match status" value="1"/>
</dbReference>
<dbReference type="PROSITE" id="PS50011">
    <property type="entry name" value="PROTEIN_KINASE_DOM"/>
    <property type="match status" value="1"/>
</dbReference>
<keyword evidence="4" id="KW-0418">Kinase</keyword>
<evidence type="ECO:0000256" key="5">
    <source>
        <dbReference type="ARBA" id="ARBA00022840"/>
    </source>
</evidence>
<dbReference type="InterPro" id="IPR050538">
    <property type="entry name" value="MAP_kinase_kinase_kinase"/>
</dbReference>
<name>A0AAE1G267_PETCI</name>
<dbReference type="Pfam" id="PF00069">
    <property type="entry name" value="Pkinase"/>
    <property type="match status" value="1"/>
</dbReference>
<accession>A0AAE1G267</accession>
<evidence type="ECO:0000256" key="3">
    <source>
        <dbReference type="ARBA" id="ARBA00022741"/>
    </source>
</evidence>
<evidence type="ECO:0000256" key="2">
    <source>
        <dbReference type="ARBA" id="ARBA00022679"/>
    </source>
</evidence>
<evidence type="ECO:0000256" key="4">
    <source>
        <dbReference type="ARBA" id="ARBA00022777"/>
    </source>
</evidence>
<evidence type="ECO:0000259" key="6">
    <source>
        <dbReference type="PROSITE" id="PS50011"/>
    </source>
</evidence>
<feature type="domain" description="Protein kinase" evidence="6">
    <location>
        <begin position="1"/>
        <end position="138"/>
    </location>
</feature>
<dbReference type="GO" id="GO:0005737">
    <property type="term" value="C:cytoplasm"/>
    <property type="evidence" value="ECO:0007669"/>
    <property type="project" value="TreeGrafter"/>
</dbReference>